<protein>
    <submittedName>
        <fullName evidence="3">Uncharacterized protein</fullName>
    </submittedName>
</protein>
<dbReference type="Proteomes" id="UP000019804">
    <property type="component" value="Unassembled WGS sequence"/>
</dbReference>
<evidence type="ECO:0000313" key="3">
    <source>
        <dbReference type="EMBL" id="EYE99803.1"/>
    </source>
</evidence>
<evidence type="ECO:0000256" key="1">
    <source>
        <dbReference type="SAM" id="MobiDB-lite"/>
    </source>
</evidence>
<dbReference type="AlphaFoldDB" id="A0A017SS45"/>
<organism evidence="3 4">
    <name type="scientific">Aspergillus ruber (strain CBS 135680)</name>
    <dbReference type="NCBI Taxonomy" id="1388766"/>
    <lineage>
        <taxon>Eukaryota</taxon>
        <taxon>Fungi</taxon>
        <taxon>Dikarya</taxon>
        <taxon>Ascomycota</taxon>
        <taxon>Pezizomycotina</taxon>
        <taxon>Eurotiomycetes</taxon>
        <taxon>Eurotiomycetidae</taxon>
        <taxon>Eurotiales</taxon>
        <taxon>Aspergillaceae</taxon>
        <taxon>Aspergillus</taxon>
        <taxon>Aspergillus subgen. Aspergillus</taxon>
    </lineage>
</organism>
<sequence>MMMTAGRTYLRYPLGNGGTKEKKKNTDTRIEFFLSREWKSRKSREGEREEEGEKKRGMSRPEWGGEQTDSGTQKDPRDHRNARMHPPHTDTRAARSALERSHEDSHRDDYVLCIIFVIVVLVIMQEGGRVLNLYEPT</sequence>
<keyword evidence="2" id="KW-1133">Transmembrane helix</keyword>
<proteinExistence type="predicted"/>
<keyword evidence="2" id="KW-0812">Transmembrane</keyword>
<keyword evidence="4" id="KW-1185">Reference proteome</keyword>
<dbReference type="HOGENOM" id="CLU_1864707_0_0_1"/>
<dbReference type="RefSeq" id="XP_040643491.1">
    <property type="nucleotide sequence ID" value="XM_040778271.1"/>
</dbReference>
<gene>
    <name evidence="3" type="ORF">EURHEDRAFT_30129</name>
</gene>
<evidence type="ECO:0000256" key="2">
    <source>
        <dbReference type="SAM" id="Phobius"/>
    </source>
</evidence>
<evidence type="ECO:0000313" key="4">
    <source>
        <dbReference type="Proteomes" id="UP000019804"/>
    </source>
</evidence>
<dbReference type="GeneID" id="63693395"/>
<feature type="compositionally biased region" description="Basic and acidic residues" evidence="1">
    <location>
        <begin position="72"/>
        <end position="104"/>
    </location>
</feature>
<dbReference type="OrthoDB" id="10444985at2759"/>
<accession>A0A017SS45</accession>
<feature type="transmembrane region" description="Helical" evidence="2">
    <location>
        <begin position="110"/>
        <end position="128"/>
    </location>
</feature>
<keyword evidence="2" id="KW-0472">Membrane</keyword>
<feature type="compositionally biased region" description="Basic and acidic residues" evidence="1">
    <location>
        <begin position="24"/>
        <end position="56"/>
    </location>
</feature>
<feature type="region of interest" description="Disordered" evidence="1">
    <location>
        <begin position="1"/>
        <end position="104"/>
    </location>
</feature>
<reference evidence="4" key="1">
    <citation type="journal article" date="2014" name="Nat. Commun.">
        <title>Genomic adaptations of the halophilic Dead Sea filamentous fungus Eurotium rubrum.</title>
        <authorList>
            <person name="Kis-Papo T."/>
            <person name="Weig A.R."/>
            <person name="Riley R."/>
            <person name="Persoh D."/>
            <person name="Salamov A."/>
            <person name="Sun H."/>
            <person name="Lipzen A."/>
            <person name="Wasser S.P."/>
            <person name="Rambold G."/>
            <person name="Grigoriev I.V."/>
            <person name="Nevo E."/>
        </authorList>
    </citation>
    <scope>NUCLEOTIDE SEQUENCE [LARGE SCALE GENOMIC DNA]</scope>
    <source>
        <strain evidence="4">CBS 135680</strain>
    </source>
</reference>
<name>A0A017SS45_ASPRC</name>
<dbReference type="EMBL" id="KK088411">
    <property type="protein sequence ID" value="EYE99803.1"/>
    <property type="molecule type" value="Genomic_DNA"/>
</dbReference>